<evidence type="ECO:0000313" key="3">
    <source>
        <dbReference type="EMBL" id="MFD1711085.1"/>
    </source>
</evidence>
<evidence type="ECO:0000256" key="1">
    <source>
        <dbReference type="SAM" id="MobiDB-lite"/>
    </source>
</evidence>
<reference evidence="4" key="1">
    <citation type="journal article" date="2019" name="Int. J. Syst. Evol. Microbiol.">
        <title>The Global Catalogue of Microorganisms (GCM) 10K type strain sequencing project: providing services to taxonomists for standard genome sequencing and annotation.</title>
        <authorList>
            <consortium name="The Broad Institute Genomics Platform"/>
            <consortium name="The Broad Institute Genome Sequencing Center for Infectious Disease"/>
            <person name="Wu L."/>
            <person name="Ma J."/>
        </authorList>
    </citation>
    <scope>NUCLEOTIDE SEQUENCE [LARGE SCALE GENOMIC DNA]</scope>
    <source>
        <strain evidence="4">LMG 29247</strain>
    </source>
</reference>
<dbReference type="SUPFAM" id="SSF54637">
    <property type="entry name" value="Thioesterase/thiol ester dehydrase-isomerase"/>
    <property type="match status" value="1"/>
</dbReference>
<dbReference type="InterPro" id="IPR039569">
    <property type="entry name" value="FAS1-like_DH_region"/>
</dbReference>
<gene>
    <name evidence="3" type="ORF">ACFSF0_10735</name>
</gene>
<dbReference type="RefSeq" id="WP_147911422.1">
    <property type="nucleotide sequence ID" value="NZ_JBHUEJ010000019.1"/>
</dbReference>
<sequence length="298" mass="32700">MVSPDIPDIPGSATPAPESWVGRSETLHDDICAAPLRGLAATLDDDGPAPEVGTPVPPLAHWLYFLPRAPQHQLGEDGHPRRGGFLPPIALPRRMWAGGELTWALDNPLRVGDAAERRSRIAAVTPKTGRSGDMVFVQVLHEVHNARGLCLTETHDIVYRGAARPGEAPPAPVMADTGAPWQRTLVADAVLLFRYSALTFNGHRIHYDRTYVTEVEGYPGLVVHGPLIATLLADMLRRHAPQARLQRFRYQALQPSFDGQPFTLNATPDATERHFRLWASNAEGHLTMRAEADAVWSL</sequence>
<protein>
    <submittedName>
        <fullName evidence="3">MaoC family dehydratase N-terminal domain-containing protein</fullName>
    </submittedName>
</protein>
<organism evidence="3 4">
    <name type="scientific">Ottowia flava</name>
    <dbReference type="NCBI Taxonomy" id="2675430"/>
    <lineage>
        <taxon>Bacteria</taxon>
        <taxon>Pseudomonadati</taxon>
        <taxon>Pseudomonadota</taxon>
        <taxon>Betaproteobacteria</taxon>
        <taxon>Burkholderiales</taxon>
        <taxon>Comamonadaceae</taxon>
        <taxon>Ottowia</taxon>
    </lineage>
</organism>
<proteinExistence type="predicted"/>
<dbReference type="PANTHER" id="PTHR28152:SF1">
    <property type="entry name" value="HYDROXYACYL-THIOESTER DEHYDRATASE TYPE 2, MITOCHONDRIAL"/>
    <property type="match status" value="1"/>
</dbReference>
<name>A0ABW4KXK4_9BURK</name>
<comment type="caution">
    <text evidence="3">The sequence shown here is derived from an EMBL/GenBank/DDBJ whole genome shotgun (WGS) entry which is preliminary data.</text>
</comment>
<dbReference type="InterPro" id="IPR029069">
    <property type="entry name" value="HotDog_dom_sf"/>
</dbReference>
<dbReference type="PANTHER" id="PTHR28152">
    <property type="entry name" value="HYDROXYACYL-THIOESTER DEHYDRATASE TYPE 2, MITOCHONDRIAL"/>
    <property type="match status" value="1"/>
</dbReference>
<dbReference type="InterPro" id="IPR052741">
    <property type="entry name" value="Mitochondrial_HTD2"/>
</dbReference>
<dbReference type="Gene3D" id="3.10.129.10">
    <property type="entry name" value="Hotdog Thioesterase"/>
    <property type="match status" value="2"/>
</dbReference>
<keyword evidence="4" id="KW-1185">Reference proteome</keyword>
<feature type="domain" description="FAS1-like dehydratase" evidence="2">
    <location>
        <begin position="87"/>
        <end position="148"/>
    </location>
</feature>
<evidence type="ECO:0000259" key="2">
    <source>
        <dbReference type="Pfam" id="PF13452"/>
    </source>
</evidence>
<dbReference type="Proteomes" id="UP001597304">
    <property type="component" value="Unassembled WGS sequence"/>
</dbReference>
<evidence type="ECO:0000313" key="4">
    <source>
        <dbReference type="Proteomes" id="UP001597304"/>
    </source>
</evidence>
<dbReference type="Pfam" id="PF13452">
    <property type="entry name" value="FAS1_DH_region"/>
    <property type="match status" value="1"/>
</dbReference>
<accession>A0ABW4KXK4</accession>
<dbReference type="EMBL" id="JBHUEJ010000019">
    <property type="protein sequence ID" value="MFD1711085.1"/>
    <property type="molecule type" value="Genomic_DNA"/>
</dbReference>
<feature type="region of interest" description="Disordered" evidence="1">
    <location>
        <begin position="1"/>
        <end position="22"/>
    </location>
</feature>